<dbReference type="Proteomes" id="UP000460718">
    <property type="component" value="Unassembled WGS sequence"/>
</dbReference>
<accession>A0A6A3ITL4</accession>
<feature type="transmembrane region" description="Helical" evidence="1">
    <location>
        <begin position="282"/>
        <end position="304"/>
    </location>
</feature>
<comment type="caution">
    <text evidence="2">The sequence shown here is derived from an EMBL/GenBank/DDBJ whole genome shotgun (WGS) entry which is preliminary data.</text>
</comment>
<gene>
    <name evidence="2" type="ORF">PF011_g20014</name>
</gene>
<evidence type="ECO:0000313" key="3">
    <source>
        <dbReference type="Proteomes" id="UP000460718"/>
    </source>
</evidence>
<name>A0A6A3ITL4_9STRA</name>
<feature type="transmembrane region" description="Helical" evidence="1">
    <location>
        <begin position="244"/>
        <end position="262"/>
    </location>
</feature>
<proteinExistence type="predicted"/>
<sequence>MVFNTVKVLLCEVLLVVTYPPYFYVFTTLSKTGQMLFAALLPVIKLVMRNIFNMTVVHLSDEMPEVVVFNSEVFNALFVSYCMQSSPSFGTTMMVTAALLVQLAMSLRDVNIAVHRTELVGSHLTGEHGGPYQLIAKSSIGCCKPSTLECAYTLLRCGAVQNATKRMSKIHVVSIGSKLDVKDFKLESRGTLQLSLQPIGAQIHPEPDAVKVELAKPKRESQEMSATSLQYVLEVRRLMNLTEFLVLIYYVGVFIPLIFCKLTNRAYYAQLADLTEAELEKALINVMFNCGLKLVSLVLLCAVLQYRLRFSAIHQLAFVLDKQWPGVQTKICFWVFYNVQASLQHLGFDYTFEFAWLNKHPTAEENNSTSL</sequence>
<keyword evidence="1" id="KW-1133">Transmembrane helix</keyword>
<evidence type="ECO:0000313" key="2">
    <source>
        <dbReference type="EMBL" id="KAE8986366.1"/>
    </source>
</evidence>
<feature type="transmembrane region" description="Helical" evidence="1">
    <location>
        <begin position="22"/>
        <end position="44"/>
    </location>
</feature>
<protein>
    <submittedName>
        <fullName evidence="2">Uncharacterized protein</fullName>
    </submittedName>
</protein>
<dbReference type="AlphaFoldDB" id="A0A6A3ITL4"/>
<keyword evidence="1" id="KW-0472">Membrane</keyword>
<evidence type="ECO:0000256" key="1">
    <source>
        <dbReference type="SAM" id="Phobius"/>
    </source>
</evidence>
<dbReference type="EMBL" id="QXFW01001745">
    <property type="protein sequence ID" value="KAE8986366.1"/>
    <property type="molecule type" value="Genomic_DNA"/>
</dbReference>
<keyword evidence="1" id="KW-0812">Transmembrane</keyword>
<reference evidence="2 3" key="1">
    <citation type="submission" date="2018-09" db="EMBL/GenBank/DDBJ databases">
        <title>Genomic investigation of the strawberry pathogen Phytophthora fragariae indicates pathogenicity is determined by transcriptional variation in three key races.</title>
        <authorList>
            <person name="Adams T.M."/>
            <person name="Armitage A.D."/>
            <person name="Sobczyk M.K."/>
            <person name="Bates H.J."/>
            <person name="Dunwell J.M."/>
            <person name="Nellist C.F."/>
            <person name="Harrison R.J."/>
        </authorList>
    </citation>
    <scope>NUCLEOTIDE SEQUENCE [LARGE SCALE GENOMIC DNA]</scope>
    <source>
        <strain evidence="2 3">SCRP245</strain>
    </source>
</reference>
<organism evidence="2 3">
    <name type="scientific">Phytophthora fragariae</name>
    <dbReference type="NCBI Taxonomy" id="53985"/>
    <lineage>
        <taxon>Eukaryota</taxon>
        <taxon>Sar</taxon>
        <taxon>Stramenopiles</taxon>
        <taxon>Oomycota</taxon>
        <taxon>Peronosporomycetes</taxon>
        <taxon>Peronosporales</taxon>
        <taxon>Peronosporaceae</taxon>
        <taxon>Phytophthora</taxon>
    </lineage>
</organism>